<dbReference type="Pfam" id="PF05699">
    <property type="entry name" value="Dimer_Tnp_hAT"/>
    <property type="match status" value="1"/>
</dbReference>
<dbReference type="GO" id="GO:0008270">
    <property type="term" value="F:zinc ion binding"/>
    <property type="evidence" value="ECO:0007669"/>
    <property type="project" value="UniProtKB-KW"/>
</dbReference>
<evidence type="ECO:0000256" key="4">
    <source>
        <dbReference type="ARBA" id="ARBA00022833"/>
    </source>
</evidence>
<dbReference type="OrthoDB" id="1873329at2759"/>
<keyword evidence="6" id="KW-0472">Membrane</keyword>
<keyword evidence="2" id="KW-0479">Metal-binding</keyword>
<dbReference type="InterPro" id="IPR052035">
    <property type="entry name" value="ZnF_BED_domain_contain"/>
</dbReference>
<proteinExistence type="predicted"/>
<dbReference type="PANTHER" id="PTHR46481">
    <property type="entry name" value="ZINC FINGER BED DOMAIN-CONTAINING PROTEIN 4"/>
    <property type="match status" value="1"/>
</dbReference>
<dbReference type="Proteomes" id="UP000244005">
    <property type="component" value="Unassembled WGS sequence"/>
</dbReference>
<keyword evidence="9" id="KW-1185">Reference proteome</keyword>
<evidence type="ECO:0000256" key="2">
    <source>
        <dbReference type="ARBA" id="ARBA00022723"/>
    </source>
</evidence>
<accession>A0A2R6WYR1</accession>
<dbReference type="GO" id="GO:0046983">
    <property type="term" value="F:protein dimerization activity"/>
    <property type="evidence" value="ECO:0007669"/>
    <property type="project" value="InterPro"/>
</dbReference>
<evidence type="ECO:0000256" key="5">
    <source>
        <dbReference type="ARBA" id="ARBA00023242"/>
    </source>
</evidence>
<keyword evidence="6" id="KW-1133">Transmembrane helix</keyword>
<name>A0A2R6WYR1_MARPO</name>
<comment type="subcellular location">
    <subcellularLocation>
        <location evidence="1">Nucleus</location>
    </subcellularLocation>
</comment>
<evidence type="ECO:0000259" key="7">
    <source>
        <dbReference type="Pfam" id="PF05699"/>
    </source>
</evidence>
<gene>
    <name evidence="8" type="ORF">MARPO_0048s0096</name>
</gene>
<keyword evidence="3" id="KW-0863">Zinc-finger</keyword>
<dbReference type="AlphaFoldDB" id="A0A2R6WYR1"/>
<feature type="non-terminal residue" evidence="8">
    <location>
        <position position="1"/>
    </location>
</feature>
<feature type="transmembrane region" description="Helical" evidence="6">
    <location>
        <begin position="21"/>
        <end position="40"/>
    </location>
</feature>
<feature type="domain" description="HAT C-terminal dimerisation" evidence="7">
    <location>
        <begin position="366"/>
        <end position="418"/>
    </location>
</feature>
<keyword evidence="6" id="KW-0812">Transmembrane</keyword>
<dbReference type="EMBL" id="KZ772720">
    <property type="protein sequence ID" value="PTQ38991.1"/>
    <property type="molecule type" value="Genomic_DNA"/>
</dbReference>
<evidence type="ECO:0000256" key="3">
    <source>
        <dbReference type="ARBA" id="ARBA00022771"/>
    </source>
</evidence>
<dbReference type="SUPFAM" id="SSF53098">
    <property type="entry name" value="Ribonuclease H-like"/>
    <property type="match status" value="1"/>
</dbReference>
<evidence type="ECO:0000256" key="1">
    <source>
        <dbReference type="ARBA" id="ARBA00004123"/>
    </source>
</evidence>
<evidence type="ECO:0000313" key="9">
    <source>
        <dbReference type="Proteomes" id="UP000244005"/>
    </source>
</evidence>
<evidence type="ECO:0000313" key="8">
    <source>
        <dbReference type="EMBL" id="PTQ38991.1"/>
    </source>
</evidence>
<dbReference type="PANTHER" id="PTHR46481:SF10">
    <property type="entry name" value="ZINC FINGER BED DOMAIN-CONTAINING PROTEIN 39"/>
    <property type="match status" value="1"/>
</dbReference>
<dbReference type="InterPro" id="IPR012337">
    <property type="entry name" value="RNaseH-like_sf"/>
</dbReference>
<dbReference type="GO" id="GO:0005634">
    <property type="term" value="C:nucleus"/>
    <property type="evidence" value="ECO:0007669"/>
    <property type="project" value="UniProtKB-SubCell"/>
</dbReference>
<protein>
    <recommendedName>
        <fullName evidence="7">HAT C-terminal dimerisation domain-containing protein</fullName>
    </recommendedName>
</protein>
<keyword evidence="4" id="KW-0862">Zinc</keyword>
<keyword evidence="5" id="KW-0539">Nucleus</keyword>
<sequence length="490" mass="54910">PPLTRTIIRRIVELHRVLEPALAALLCNLNVVISLTLYGWSNRNLKGFYVVTTHWVDVVTMKTKSILLTILDVKCGAGVGVRVETDLFEYLKCMGRDVVTRILNVTSDNGSDATNAVLIRQSTEQLRDGLVKMRRSKVIRQQYQIEALHSSLGSKEPTHASLPTRWNSTHQMCDDAFCKRVVVDTIMDQYKDDIGHDALKDSEWQVISSKSNFLCAPRQVMESLAADCKPTLDLVSLYIAMLIKHCNDNEQNLQEIHDALTTISMKMKLQSYEKKLVQEPAIIAAYLNPQIPKPTNTAELMVVTKIVRNVLQQRYSDAISLTQSRELPSETSCNSLFFAMFQPKGVESGMGNEVDLYLLTDVDALPGHYQMAMDYLGTPATSTPSERVNSAASREFTSMRQSLSSSVLIMVMCLRSWMNAGILKVPVHRAAAAIAILAEEEEKFLESIVQNLEEEQGSWNDEILEDDVIAMLHSQFSDLVFDAEHGFGFA</sequence>
<organism evidence="8 9">
    <name type="scientific">Marchantia polymorpha</name>
    <name type="common">Common liverwort</name>
    <name type="synonym">Marchantia aquatica</name>
    <dbReference type="NCBI Taxonomy" id="3197"/>
    <lineage>
        <taxon>Eukaryota</taxon>
        <taxon>Viridiplantae</taxon>
        <taxon>Streptophyta</taxon>
        <taxon>Embryophyta</taxon>
        <taxon>Marchantiophyta</taxon>
        <taxon>Marchantiopsida</taxon>
        <taxon>Marchantiidae</taxon>
        <taxon>Marchantiales</taxon>
        <taxon>Marchantiaceae</taxon>
        <taxon>Marchantia</taxon>
    </lineage>
</organism>
<dbReference type="InterPro" id="IPR008906">
    <property type="entry name" value="HATC_C_dom"/>
</dbReference>
<reference evidence="9" key="1">
    <citation type="journal article" date="2017" name="Cell">
        <title>Insights into land plant evolution garnered from the Marchantia polymorpha genome.</title>
        <authorList>
            <person name="Bowman J.L."/>
            <person name="Kohchi T."/>
            <person name="Yamato K.T."/>
            <person name="Jenkins J."/>
            <person name="Shu S."/>
            <person name="Ishizaki K."/>
            <person name="Yamaoka S."/>
            <person name="Nishihama R."/>
            <person name="Nakamura Y."/>
            <person name="Berger F."/>
            <person name="Adam C."/>
            <person name="Aki S.S."/>
            <person name="Althoff F."/>
            <person name="Araki T."/>
            <person name="Arteaga-Vazquez M.A."/>
            <person name="Balasubrmanian S."/>
            <person name="Barry K."/>
            <person name="Bauer D."/>
            <person name="Boehm C.R."/>
            <person name="Briginshaw L."/>
            <person name="Caballero-Perez J."/>
            <person name="Catarino B."/>
            <person name="Chen F."/>
            <person name="Chiyoda S."/>
            <person name="Chovatia M."/>
            <person name="Davies K.M."/>
            <person name="Delmans M."/>
            <person name="Demura T."/>
            <person name="Dierschke T."/>
            <person name="Dolan L."/>
            <person name="Dorantes-Acosta A.E."/>
            <person name="Eklund D.M."/>
            <person name="Florent S.N."/>
            <person name="Flores-Sandoval E."/>
            <person name="Fujiyama A."/>
            <person name="Fukuzawa H."/>
            <person name="Galik B."/>
            <person name="Grimanelli D."/>
            <person name="Grimwood J."/>
            <person name="Grossniklaus U."/>
            <person name="Hamada T."/>
            <person name="Haseloff J."/>
            <person name="Hetherington A.J."/>
            <person name="Higo A."/>
            <person name="Hirakawa Y."/>
            <person name="Hundley H.N."/>
            <person name="Ikeda Y."/>
            <person name="Inoue K."/>
            <person name="Inoue S.I."/>
            <person name="Ishida S."/>
            <person name="Jia Q."/>
            <person name="Kakita M."/>
            <person name="Kanazawa T."/>
            <person name="Kawai Y."/>
            <person name="Kawashima T."/>
            <person name="Kennedy M."/>
            <person name="Kinose K."/>
            <person name="Kinoshita T."/>
            <person name="Kohara Y."/>
            <person name="Koide E."/>
            <person name="Komatsu K."/>
            <person name="Kopischke S."/>
            <person name="Kubo M."/>
            <person name="Kyozuka J."/>
            <person name="Lagercrantz U."/>
            <person name="Lin S.S."/>
            <person name="Lindquist E."/>
            <person name="Lipzen A.M."/>
            <person name="Lu C.W."/>
            <person name="De Luna E."/>
            <person name="Martienssen R.A."/>
            <person name="Minamino N."/>
            <person name="Mizutani M."/>
            <person name="Mizutani M."/>
            <person name="Mochizuki N."/>
            <person name="Monte I."/>
            <person name="Mosher R."/>
            <person name="Nagasaki H."/>
            <person name="Nakagami H."/>
            <person name="Naramoto S."/>
            <person name="Nishitani K."/>
            <person name="Ohtani M."/>
            <person name="Okamoto T."/>
            <person name="Okumura M."/>
            <person name="Phillips J."/>
            <person name="Pollak B."/>
            <person name="Reinders A."/>
            <person name="Rovekamp M."/>
            <person name="Sano R."/>
            <person name="Sawa S."/>
            <person name="Schmid M.W."/>
            <person name="Shirakawa M."/>
            <person name="Solano R."/>
            <person name="Spunde A."/>
            <person name="Suetsugu N."/>
            <person name="Sugano S."/>
            <person name="Sugiyama A."/>
            <person name="Sun R."/>
            <person name="Suzuki Y."/>
            <person name="Takenaka M."/>
            <person name="Takezawa D."/>
            <person name="Tomogane H."/>
            <person name="Tsuzuki M."/>
            <person name="Ueda T."/>
            <person name="Umeda M."/>
            <person name="Ward J.M."/>
            <person name="Watanabe Y."/>
            <person name="Yazaki K."/>
            <person name="Yokoyama R."/>
            <person name="Yoshitake Y."/>
            <person name="Yotsui I."/>
            <person name="Zachgo S."/>
            <person name="Schmutz J."/>
        </authorList>
    </citation>
    <scope>NUCLEOTIDE SEQUENCE [LARGE SCALE GENOMIC DNA]</scope>
    <source>
        <strain evidence="9">Tak-1</strain>
    </source>
</reference>
<evidence type="ECO:0000256" key="6">
    <source>
        <dbReference type="SAM" id="Phobius"/>
    </source>
</evidence>